<keyword evidence="1" id="KW-0732">Signal</keyword>
<accession>A0A8H3FFL8</accession>
<sequence>MKLPWIFTTAAILSLPTPLLAAAFSHGKYFSLPDLNTTSLNIPPDLHFKINRVYSDEEIVKNDCLVVGFWLMGQLSTKDWSSTIPLGRGPDLANFPGVKIDVKPQDPFPNLPIRYAIWGLKLAMLDLLARNQFVESIYELYWDYVTVGTIYIRASTPRLSNQNLTVPFNFDQSVNIDIQAIPGAQPINPRDIWTMMFESQERLAYPAAHIIPRTTFQLGPYLPSSKAFFNLDPLHGPDLPRLYPPFLHVSTITYAFMLIAVWMCQNDRFSEFGFTISVGGTLVGTGRLSEVRIQGSLAGNLSTS</sequence>
<reference evidence="2" key="1">
    <citation type="submission" date="2021-03" db="EMBL/GenBank/DDBJ databases">
        <authorList>
            <person name="Tagirdzhanova G."/>
        </authorList>
    </citation>
    <scope>NUCLEOTIDE SEQUENCE</scope>
</reference>
<name>A0A8H3FFL8_9LECA</name>
<evidence type="ECO:0000313" key="2">
    <source>
        <dbReference type="EMBL" id="CAF9923686.1"/>
    </source>
</evidence>
<gene>
    <name evidence="2" type="ORF">HETSPECPRED_005393</name>
</gene>
<evidence type="ECO:0000313" key="3">
    <source>
        <dbReference type="Proteomes" id="UP000664521"/>
    </source>
</evidence>
<protein>
    <submittedName>
        <fullName evidence="2">Uncharacterized protein</fullName>
    </submittedName>
</protein>
<proteinExistence type="predicted"/>
<dbReference type="EMBL" id="CAJPDS010000034">
    <property type="protein sequence ID" value="CAF9923686.1"/>
    <property type="molecule type" value="Genomic_DNA"/>
</dbReference>
<evidence type="ECO:0000256" key="1">
    <source>
        <dbReference type="SAM" id="SignalP"/>
    </source>
</evidence>
<feature type="chain" id="PRO_5034760471" evidence="1">
    <location>
        <begin position="22"/>
        <end position="304"/>
    </location>
</feature>
<dbReference type="Proteomes" id="UP000664521">
    <property type="component" value="Unassembled WGS sequence"/>
</dbReference>
<organism evidence="2 3">
    <name type="scientific">Heterodermia speciosa</name>
    <dbReference type="NCBI Taxonomy" id="116794"/>
    <lineage>
        <taxon>Eukaryota</taxon>
        <taxon>Fungi</taxon>
        <taxon>Dikarya</taxon>
        <taxon>Ascomycota</taxon>
        <taxon>Pezizomycotina</taxon>
        <taxon>Lecanoromycetes</taxon>
        <taxon>OSLEUM clade</taxon>
        <taxon>Lecanoromycetidae</taxon>
        <taxon>Caliciales</taxon>
        <taxon>Physciaceae</taxon>
        <taxon>Heterodermia</taxon>
    </lineage>
</organism>
<comment type="caution">
    <text evidence="2">The sequence shown here is derived from an EMBL/GenBank/DDBJ whole genome shotgun (WGS) entry which is preliminary data.</text>
</comment>
<dbReference type="AlphaFoldDB" id="A0A8H3FFL8"/>
<feature type="signal peptide" evidence="1">
    <location>
        <begin position="1"/>
        <end position="21"/>
    </location>
</feature>
<keyword evidence="3" id="KW-1185">Reference proteome</keyword>